<dbReference type="Gene3D" id="3.30.40.10">
    <property type="entry name" value="Zinc/RING finger domain, C3HC4 (zinc finger)"/>
    <property type="match status" value="1"/>
</dbReference>
<feature type="compositionally biased region" description="Polar residues" evidence="4">
    <location>
        <begin position="26"/>
        <end position="43"/>
    </location>
</feature>
<keyword evidence="7" id="KW-1185">Reference proteome</keyword>
<feature type="compositionally biased region" description="Basic and acidic residues" evidence="4">
    <location>
        <begin position="47"/>
        <end position="64"/>
    </location>
</feature>
<feature type="region of interest" description="Disordered" evidence="4">
    <location>
        <begin position="786"/>
        <end position="825"/>
    </location>
</feature>
<feature type="compositionally biased region" description="Basic and acidic residues" evidence="4">
    <location>
        <begin position="671"/>
        <end position="683"/>
    </location>
</feature>
<sequence length="825" mass="93286">MVSRMEVPDSDSDFSDDELPSLDALLNTQPKSSGSVGTVFQKSTRLKSSDRLKSEDNREQRWAELMELIEDAEEDDEVDRMQQEAAAEVPRRSPSAGAEDRQGFLDHAVHLVKGDRSDEEPMDSDEDHHWSRMRQAMDRQGTAQSAPSYCFFINNQEPGEDVVKCKCGSKEENGNMIECETCKTWQHIECCYPDNQKQASQPDFAHWCEDCKPPAQQYFHYIHETLGPARPRHFGLALHTNMATKMPSAGRNISLPDEMLLWILRTLLSEASERIREEYTQILLEHPRQIRKLVDVEQIKRLFLKCGATEEAVTLRVKYKVSNQREPTSGRDWTTFLSVMSLLRTCCGSFGTDTLICAVVLLLRASMDNEVRINATISTGVTDTLMALISAVNRSRRACFCEKVCEQLVTTVESSYLLSRAIEATHHFSLHLPSLATFSPSHDLRTRLQLAVFFQTPTSMHHTLSPSCLLESIISRLDEPAFRARPGVRGDLNFYDLDGYGHALSEIIPYIYHLRQPIADRAVLKDLDESVNTLRRKVNWITSTIQINGPWDDYDARYEAKNRWTSLDGRISYFFPRRGAGVFGKDDAERKEKERRALKKGEEFMAGFVGRRKKEEPVAMQKNIQKTPTKPRPVIDGRALVLSPKKLILSPKKPLKSGKDFMAKLSSKRKAATELGREEDAKTEGPNQGIAVEMADRVRTPKHTVRAQTPIKQGPDEAMVANGEPKEACRYPAQGQHMPLEKEPQQQAYELDSVTKPPPTKVFGAPVESKPLDEIVVAIEPELPHVPNVPEATQQPKAQKKPRLIQPPSKGSQDFLARWMGKAKN</sequence>
<dbReference type="GO" id="GO:0008270">
    <property type="term" value="F:zinc ion binding"/>
    <property type="evidence" value="ECO:0007669"/>
    <property type="project" value="UniProtKB-KW"/>
</dbReference>
<accession>A0A420YBX6</accession>
<feature type="domain" description="Zinc finger PHD-type" evidence="5">
    <location>
        <begin position="164"/>
        <end position="212"/>
    </location>
</feature>
<dbReference type="AlphaFoldDB" id="A0A420YBX6"/>
<proteinExistence type="predicted"/>
<feature type="region of interest" description="Disordered" evidence="4">
    <location>
        <begin position="1"/>
        <end position="100"/>
    </location>
</feature>
<dbReference type="STRING" id="177199.A0A420YBX6"/>
<gene>
    <name evidence="6" type="ORF">DL546_001185</name>
</gene>
<organism evidence="6 7">
    <name type="scientific">Coniochaeta pulveracea</name>
    <dbReference type="NCBI Taxonomy" id="177199"/>
    <lineage>
        <taxon>Eukaryota</taxon>
        <taxon>Fungi</taxon>
        <taxon>Dikarya</taxon>
        <taxon>Ascomycota</taxon>
        <taxon>Pezizomycotina</taxon>
        <taxon>Sordariomycetes</taxon>
        <taxon>Sordariomycetidae</taxon>
        <taxon>Coniochaetales</taxon>
        <taxon>Coniochaetaceae</taxon>
        <taxon>Coniochaeta</taxon>
    </lineage>
</organism>
<evidence type="ECO:0000313" key="6">
    <source>
        <dbReference type="EMBL" id="RKU45364.1"/>
    </source>
</evidence>
<dbReference type="InterPro" id="IPR013083">
    <property type="entry name" value="Znf_RING/FYVE/PHD"/>
</dbReference>
<evidence type="ECO:0000256" key="4">
    <source>
        <dbReference type="SAM" id="MobiDB-lite"/>
    </source>
</evidence>
<evidence type="ECO:0000256" key="3">
    <source>
        <dbReference type="ARBA" id="ARBA00022833"/>
    </source>
</evidence>
<dbReference type="InterPro" id="IPR001965">
    <property type="entry name" value="Znf_PHD"/>
</dbReference>
<evidence type="ECO:0000259" key="5">
    <source>
        <dbReference type="SMART" id="SM00249"/>
    </source>
</evidence>
<reference evidence="6 7" key="1">
    <citation type="submission" date="2018-08" db="EMBL/GenBank/DDBJ databases">
        <title>Draft genome of the lignicolous fungus Coniochaeta pulveracea.</title>
        <authorList>
            <person name="Borstlap C.J."/>
            <person name="De Witt R.N."/>
            <person name="Botha A."/>
            <person name="Volschenk H."/>
        </authorList>
    </citation>
    <scope>NUCLEOTIDE SEQUENCE [LARGE SCALE GENOMIC DNA]</scope>
    <source>
        <strain evidence="6 7">CAB683</strain>
    </source>
</reference>
<feature type="compositionally biased region" description="Acidic residues" evidence="4">
    <location>
        <begin position="67"/>
        <end position="78"/>
    </location>
</feature>
<feature type="compositionally biased region" description="Acidic residues" evidence="4">
    <location>
        <begin position="8"/>
        <end position="20"/>
    </location>
</feature>
<dbReference type="SMART" id="SM00249">
    <property type="entry name" value="PHD"/>
    <property type="match status" value="1"/>
</dbReference>
<evidence type="ECO:0000256" key="1">
    <source>
        <dbReference type="ARBA" id="ARBA00022723"/>
    </source>
</evidence>
<dbReference type="Proteomes" id="UP000275385">
    <property type="component" value="Unassembled WGS sequence"/>
</dbReference>
<dbReference type="EMBL" id="QVQW01000021">
    <property type="protein sequence ID" value="RKU45364.1"/>
    <property type="molecule type" value="Genomic_DNA"/>
</dbReference>
<keyword evidence="3" id="KW-0862">Zinc</keyword>
<evidence type="ECO:0000256" key="2">
    <source>
        <dbReference type="ARBA" id="ARBA00022771"/>
    </source>
</evidence>
<feature type="region of interest" description="Disordered" evidence="4">
    <location>
        <begin position="668"/>
        <end position="719"/>
    </location>
</feature>
<evidence type="ECO:0000313" key="7">
    <source>
        <dbReference type="Proteomes" id="UP000275385"/>
    </source>
</evidence>
<dbReference type="Pfam" id="PF20826">
    <property type="entry name" value="PHD_5"/>
    <property type="match status" value="1"/>
</dbReference>
<dbReference type="OrthoDB" id="5350396at2759"/>
<dbReference type="SUPFAM" id="SSF57903">
    <property type="entry name" value="FYVE/PHD zinc finger"/>
    <property type="match status" value="1"/>
</dbReference>
<protein>
    <recommendedName>
        <fullName evidence="5">Zinc finger PHD-type domain-containing protein</fullName>
    </recommendedName>
</protein>
<name>A0A420YBX6_9PEZI</name>
<dbReference type="CDD" id="cd15570">
    <property type="entry name" value="PHD_Bye1p_SIZ1_like"/>
    <property type="match status" value="1"/>
</dbReference>
<keyword evidence="2" id="KW-0863">Zinc-finger</keyword>
<comment type="caution">
    <text evidence="6">The sequence shown here is derived from an EMBL/GenBank/DDBJ whole genome shotgun (WGS) entry which is preliminary data.</text>
</comment>
<keyword evidence="1" id="KW-0479">Metal-binding</keyword>
<dbReference type="InterPro" id="IPR011011">
    <property type="entry name" value="Znf_FYVE_PHD"/>
</dbReference>